<evidence type="ECO:0000256" key="1">
    <source>
        <dbReference type="SAM" id="MobiDB-lite"/>
    </source>
</evidence>
<gene>
    <name evidence="2" type="ORF">N8I77_012505</name>
</gene>
<accession>A0AAD9S456</accession>
<comment type="caution">
    <text evidence="2">The sequence shown here is derived from an EMBL/GenBank/DDBJ whole genome shotgun (WGS) entry which is preliminary data.</text>
</comment>
<keyword evidence="3" id="KW-1185">Reference proteome</keyword>
<evidence type="ECO:0000313" key="3">
    <source>
        <dbReference type="Proteomes" id="UP001265746"/>
    </source>
</evidence>
<organism evidence="2 3">
    <name type="scientific">Phomopsis amygdali</name>
    <name type="common">Fusicoccum amygdali</name>
    <dbReference type="NCBI Taxonomy" id="1214568"/>
    <lineage>
        <taxon>Eukaryota</taxon>
        <taxon>Fungi</taxon>
        <taxon>Dikarya</taxon>
        <taxon>Ascomycota</taxon>
        <taxon>Pezizomycotina</taxon>
        <taxon>Sordariomycetes</taxon>
        <taxon>Sordariomycetidae</taxon>
        <taxon>Diaporthales</taxon>
        <taxon>Diaporthaceae</taxon>
        <taxon>Diaporthe</taxon>
    </lineage>
</organism>
<dbReference type="EMBL" id="JAUJFL010000009">
    <property type="protein sequence ID" value="KAK2597741.1"/>
    <property type="molecule type" value="Genomic_DNA"/>
</dbReference>
<dbReference type="AlphaFoldDB" id="A0AAD9S456"/>
<reference evidence="2" key="1">
    <citation type="submission" date="2023-06" db="EMBL/GenBank/DDBJ databases">
        <authorList>
            <person name="Noh H."/>
        </authorList>
    </citation>
    <scope>NUCLEOTIDE SEQUENCE</scope>
    <source>
        <strain evidence="2">DUCC20226</strain>
    </source>
</reference>
<name>A0AAD9S456_PHOAM</name>
<feature type="region of interest" description="Disordered" evidence="1">
    <location>
        <begin position="59"/>
        <end position="90"/>
    </location>
</feature>
<evidence type="ECO:0000313" key="2">
    <source>
        <dbReference type="EMBL" id="KAK2597741.1"/>
    </source>
</evidence>
<dbReference type="Proteomes" id="UP001265746">
    <property type="component" value="Unassembled WGS sequence"/>
</dbReference>
<protein>
    <submittedName>
        <fullName evidence="2">Uncharacterized protein</fullName>
    </submittedName>
</protein>
<feature type="compositionally biased region" description="Basic and acidic residues" evidence="1">
    <location>
        <begin position="79"/>
        <end position="90"/>
    </location>
</feature>
<proteinExistence type="predicted"/>
<sequence length="90" mass="10312">MRRTVSAPAWVRVSPTAAYYSYPQIKAYQNPARVRQGPLVVMNPDPGSEAERVRDEAVRELEREKTVQSTRVTPTIGRQDPKLPYKEKLE</sequence>